<feature type="transmembrane region" description="Helical" evidence="12">
    <location>
        <begin position="515"/>
        <end position="532"/>
    </location>
</feature>
<keyword evidence="5" id="KW-0631">Potassium channel</keyword>
<accession>A0A836CDK7</accession>
<evidence type="ECO:0000256" key="9">
    <source>
        <dbReference type="ARBA" id="ARBA00023136"/>
    </source>
</evidence>
<feature type="transmembrane region" description="Helical" evidence="12">
    <location>
        <begin position="481"/>
        <end position="503"/>
    </location>
</feature>
<dbReference type="PRINTS" id="PR00169">
    <property type="entry name" value="KCHANNEL"/>
</dbReference>
<keyword evidence="10" id="KW-0407">Ion channel</keyword>
<feature type="region of interest" description="Disordered" evidence="11">
    <location>
        <begin position="1"/>
        <end position="22"/>
    </location>
</feature>
<evidence type="ECO:0000256" key="5">
    <source>
        <dbReference type="ARBA" id="ARBA00022826"/>
    </source>
</evidence>
<dbReference type="SUPFAM" id="SSF81324">
    <property type="entry name" value="Voltage-gated potassium channels"/>
    <property type="match status" value="4"/>
</dbReference>
<feature type="transmembrane region" description="Helical" evidence="12">
    <location>
        <begin position="346"/>
        <end position="368"/>
    </location>
</feature>
<feature type="transmembrane region" description="Helical" evidence="12">
    <location>
        <begin position="678"/>
        <end position="698"/>
    </location>
</feature>
<dbReference type="AlphaFoldDB" id="A0A836CDK7"/>
<dbReference type="InterPro" id="IPR028325">
    <property type="entry name" value="VG_K_chnl"/>
</dbReference>
<feature type="transmembrane region" description="Helical" evidence="12">
    <location>
        <begin position="783"/>
        <end position="803"/>
    </location>
</feature>
<keyword evidence="4 12" id="KW-0812">Transmembrane</keyword>
<keyword evidence="6" id="KW-0630">Potassium</keyword>
<feature type="transmembrane region" description="Helical" evidence="12">
    <location>
        <begin position="244"/>
        <end position="268"/>
    </location>
</feature>
<evidence type="ECO:0000256" key="4">
    <source>
        <dbReference type="ARBA" id="ARBA00022692"/>
    </source>
</evidence>
<dbReference type="InterPro" id="IPR000048">
    <property type="entry name" value="IQ_motif_EF-hand-BS"/>
</dbReference>
<organism evidence="14 15">
    <name type="scientific">Tribonema minus</name>
    <dbReference type="NCBI Taxonomy" id="303371"/>
    <lineage>
        <taxon>Eukaryota</taxon>
        <taxon>Sar</taxon>
        <taxon>Stramenopiles</taxon>
        <taxon>Ochrophyta</taxon>
        <taxon>PX clade</taxon>
        <taxon>Xanthophyceae</taxon>
        <taxon>Tribonematales</taxon>
        <taxon>Tribonemataceae</taxon>
        <taxon>Tribonema</taxon>
    </lineage>
</organism>
<dbReference type="GO" id="GO:0001508">
    <property type="term" value="P:action potential"/>
    <property type="evidence" value="ECO:0007669"/>
    <property type="project" value="TreeGrafter"/>
</dbReference>
<comment type="caution">
    <text evidence="14">The sequence shown here is derived from an EMBL/GenBank/DDBJ whole genome shotgun (WGS) entry which is preliminary data.</text>
</comment>
<feature type="transmembrane region" description="Helical" evidence="12">
    <location>
        <begin position="1126"/>
        <end position="1148"/>
    </location>
</feature>
<keyword evidence="8" id="KW-0406">Ion transport</keyword>
<dbReference type="PANTHER" id="PTHR11537:SF254">
    <property type="entry name" value="POTASSIUM VOLTAGE-GATED CHANNEL PROTEIN SHAB"/>
    <property type="match status" value="1"/>
</dbReference>
<keyword evidence="9 12" id="KW-0472">Membrane</keyword>
<dbReference type="GO" id="GO:0008076">
    <property type="term" value="C:voltage-gated potassium channel complex"/>
    <property type="evidence" value="ECO:0007669"/>
    <property type="project" value="InterPro"/>
</dbReference>
<name>A0A836CDK7_9STRA</name>
<dbReference type="InterPro" id="IPR005821">
    <property type="entry name" value="Ion_trans_dom"/>
</dbReference>
<feature type="domain" description="Ion transport" evidence="13">
    <location>
        <begin position="36"/>
        <end position="269"/>
    </location>
</feature>
<sequence>MSAATESQPLLLKKGQSSDDENTSLRHRTYQVLESTPWEAFTITLIFINVAAFLCSTDDGITRDWQFLLDWVEILTVAVFSVEYVLRFWSVPETPGPAGKEYQGLCGRVRWAVTDVYSWIDLLSILPFYVDLMLPQDLPATQFIRLCRLFRMMRVEGRYLDAFTTFDDIFAENTQLIVASSFVGSTVWIILASLFYLTERDNSDMIWVMLSDAVCIIRASYYTLLNLFGEFPLIDALSTGGRVLGVITSVVAVAVVAIPTGIFGNGFGEKIAARKEQKLEAERAKAAERAIYSDNNDPATDGVYGYHDDAAAGAIDEDFTKFGHHQAPVADTPLARFMANKTPAGNAYATVLMCIMAADVMANAVATLPPLLSDESSRVAQISSAIVATVQLLASAVFLGDLIARSVAASQPGGEGVYSYLTTFYGIVDVLSVVPALLVLFGFSGTSGIVMTLKLTRMLKGERYVRAFTVFDDIFRDNLDVLAVTGFAAVVLWVFASTLMYYAERDNPDEDMRKYYTSALNAMWMTLLNLTGEAPLADYTIAGKLITAVIGCLAVGVFAVPTGLVAAGFSDWVEDQQEKIEEEAKEAAEGEAQLQVGQLQVEGGGSSAPLGAALDPEIDHTTPRHRVYVFVEGLSPLGRKFNIAIIALILITIFQTIFMTVDSICPSDQHCMGDSMGLGIFDLMEMFAVAVFTIEYILRLYSAPELPQYRGRSWPRLQYVASFWATIDALAILPFYLIYFFPVLDEYDNYLRLLRILRLLKMDKYVPSVSLIDDALRLKREGLLVSAYVSTVCWVSFSTLMYFAERKDETMVDCYAEAERFSSVPSALQPDLVLLTGDYPLVDFTTWGRLINVAQIFVGVGLIAVPSGLIAGGFTQLLQERRQAKLQRRKNAATLLQSRIRGHLARMRFRAAVEGAAKLQQERQAMLTARKQRLSGWVRFQKALLRFVQGNTHWGEWYLRLIALLIAVNCIAVVLESEPSIGESDNPIVQPLFDAVEAFSVAIFTFDFVARLCTAPVNASYGTPLNYLTSFFGIVDMASILPWYIQEILVSAGVVFDAGPFRILRLFRLLQLERHVNAFTLLDDVWRGAKGVLKAAGLLAFIVWVGSATLFFLTEQRNECEGVREAFVDIPSSMYYTGIFLGGEWGLIDFTGLGRIVCCFTCIMGIALFAIPVGTVFESFSGVLEEANSGDKKEAEALGSPEPF</sequence>
<feature type="transmembrane region" description="Helical" evidence="12">
    <location>
        <begin position="1154"/>
        <end position="1177"/>
    </location>
</feature>
<evidence type="ECO:0000256" key="3">
    <source>
        <dbReference type="ARBA" id="ARBA00022538"/>
    </source>
</evidence>
<feature type="domain" description="Ion transport" evidence="13">
    <location>
        <begin position="644"/>
        <end position="879"/>
    </location>
</feature>
<evidence type="ECO:0000256" key="8">
    <source>
        <dbReference type="ARBA" id="ARBA00023065"/>
    </source>
</evidence>
<protein>
    <recommendedName>
        <fullName evidence="13">Ion transport domain-containing protein</fullName>
    </recommendedName>
</protein>
<evidence type="ECO:0000256" key="6">
    <source>
        <dbReference type="ARBA" id="ARBA00022958"/>
    </source>
</evidence>
<dbReference type="SMART" id="SM00015">
    <property type="entry name" value="IQ"/>
    <property type="match status" value="1"/>
</dbReference>
<comment type="subcellular location">
    <subcellularLocation>
        <location evidence="1">Membrane</location>
        <topology evidence="1">Multi-pass membrane protein</topology>
    </subcellularLocation>
</comment>
<evidence type="ECO:0000313" key="15">
    <source>
        <dbReference type="Proteomes" id="UP000664859"/>
    </source>
</evidence>
<keyword evidence="7 12" id="KW-1133">Transmembrane helix</keyword>
<dbReference type="Pfam" id="PF00520">
    <property type="entry name" value="Ion_trans"/>
    <property type="match status" value="4"/>
</dbReference>
<evidence type="ECO:0000256" key="10">
    <source>
        <dbReference type="ARBA" id="ARBA00023303"/>
    </source>
</evidence>
<evidence type="ECO:0000256" key="12">
    <source>
        <dbReference type="SAM" id="Phobius"/>
    </source>
</evidence>
<feature type="transmembrane region" description="Helical" evidence="12">
    <location>
        <begin position="176"/>
        <end position="198"/>
    </location>
</feature>
<feature type="domain" description="Ion transport" evidence="13">
    <location>
        <begin position="352"/>
        <end position="576"/>
    </location>
</feature>
<evidence type="ECO:0000259" key="13">
    <source>
        <dbReference type="Pfam" id="PF00520"/>
    </source>
</evidence>
<dbReference type="OrthoDB" id="415460at2759"/>
<dbReference type="Pfam" id="PF00612">
    <property type="entry name" value="IQ"/>
    <property type="match status" value="1"/>
</dbReference>
<keyword evidence="3" id="KW-0633">Potassium transport</keyword>
<proteinExistence type="predicted"/>
<gene>
    <name evidence="14" type="ORF">JKP88DRAFT_324581</name>
</gene>
<dbReference type="CDD" id="cd23767">
    <property type="entry name" value="IQCD"/>
    <property type="match status" value="1"/>
</dbReference>
<feature type="transmembrane region" description="Helical" evidence="12">
    <location>
        <begin position="205"/>
        <end position="224"/>
    </location>
</feature>
<evidence type="ECO:0000256" key="11">
    <source>
        <dbReference type="SAM" id="MobiDB-lite"/>
    </source>
</evidence>
<keyword evidence="15" id="KW-1185">Reference proteome</keyword>
<feature type="transmembrane region" description="Helical" evidence="12">
    <location>
        <begin position="1092"/>
        <end position="1114"/>
    </location>
</feature>
<feature type="transmembrane region" description="Helical" evidence="12">
    <location>
        <begin position="641"/>
        <end position="658"/>
    </location>
</feature>
<feature type="domain" description="Ion transport" evidence="13">
    <location>
        <begin position="957"/>
        <end position="1185"/>
    </location>
</feature>
<dbReference type="Proteomes" id="UP000664859">
    <property type="component" value="Unassembled WGS sequence"/>
</dbReference>
<evidence type="ECO:0000256" key="1">
    <source>
        <dbReference type="ARBA" id="ARBA00004141"/>
    </source>
</evidence>
<reference evidence="14" key="1">
    <citation type="submission" date="2021-02" db="EMBL/GenBank/DDBJ databases">
        <title>First Annotated Genome of the Yellow-green Alga Tribonema minus.</title>
        <authorList>
            <person name="Mahan K.M."/>
        </authorList>
    </citation>
    <scope>NUCLEOTIDE SEQUENCE</scope>
    <source>
        <strain evidence="14">UTEX B ZZ1240</strain>
    </source>
</reference>
<dbReference type="PROSITE" id="PS50096">
    <property type="entry name" value="IQ"/>
    <property type="match status" value="1"/>
</dbReference>
<feature type="transmembrane region" description="Helical" evidence="12">
    <location>
        <begin position="544"/>
        <end position="569"/>
    </location>
</feature>
<keyword evidence="2" id="KW-0813">Transport</keyword>
<feature type="transmembrane region" description="Helical" evidence="12">
    <location>
        <begin position="380"/>
        <end position="404"/>
    </location>
</feature>
<evidence type="ECO:0000256" key="7">
    <source>
        <dbReference type="ARBA" id="ARBA00022989"/>
    </source>
</evidence>
<feature type="transmembrane region" description="Helical" evidence="12">
    <location>
        <begin position="416"/>
        <end position="443"/>
    </location>
</feature>
<dbReference type="PANTHER" id="PTHR11537">
    <property type="entry name" value="VOLTAGE-GATED POTASSIUM CHANNEL"/>
    <property type="match status" value="1"/>
</dbReference>
<dbReference type="EMBL" id="JAFCMP010000412">
    <property type="protein sequence ID" value="KAG5180071.1"/>
    <property type="molecule type" value="Genomic_DNA"/>
</dbReference>
<feature type="transmembrane region" description="Helical" evidence="12">
    <location>
        <begin position="719"/>
        <end position="741"/>
    </location>
</feature>
<evidence type="ECO:0000313" key="14">
    <source>
        <dbReference type="EMBL" id="KAG5180071.1"/>
    </source>
</evidence>
<evidence type="ECO:0000256" key="2">
    <source>
        <dbReference type="ARBA" id="ARBA00022448"/>
    </source>
</evidence>
<dbReference type="Gene3D" id="1.10.287.70">
    <property type="match status" value="4"/>
</dbReference>
<dbReference type="GO" id="GO:0005249">
    <property type="term" value="F:voltage-gated potassium channel activity"/>
    <property type="evidence" value="ECO:0007669"/>
    <property type="project" value="InterPro"/>
</dbReference>